<dbReference type="EnsemblMetazoa" id="RPRC013440-RA">
    <property type="protein sequence ID" value="RPRC013440-PA"/>
    <property type="gene ID" value="RPRC013440"/>
</dbReference>
<dbReference type="AlphaFoldDB" id="T1IAW9"/>
<proteinExistence type="predicted"/>
<dbReference type="EMBL" id="ACPB03005817">
    <property type="status" value="NOT_ANNOTATED_CDS"/>
    <property type="molecule type" value="Genomic_DNA"/>
</dbReference>
<protein>
    <submittedName>
        <fullName evidence="1">Uncharacterized protein</fullName>
    </submittedName>
</protein>
<dbReference type="InParanoid" id="T1IAW9"/>
<name>T1IAW9_RHOPR</name>
<dbReference type="VEuPathDB" id="VectorBase:RPRC013440"/>
<accession>T1IAW9</accession>
<dbReference type="Proteomes" id="UP000015103">
    <property type="component" value="Unassembled WGS sequence"/>
</dbReference>
<sequence>MAPPLNPKRTMHYREVLGRKKDRWGSFPAADVKAEQQGLSVIKRAARVGITNVTIVGKCRSSWISGRQKASAQFRHHHQHHQQQLPNNHQGFEMKLRERVTLGASALAVLLTLGLVLDLQLDLGMSGHRQNESTF</sequence>
<reference evidence="1" key="1">
    <citation type="submission" date="2015-05" db="UniProtKB">
        <authorList>
            <consortium name="EnsemblMetazoa"/>
        </authorList>
    </citation>
    <scope>IDENTIFICATION</scope>
</reference>
<organism evidence="1 2">
    <name type="scientific">Rhodnius prolixus</name>
    <name type="common">Triatomid bug</name>
    <dbReference type="NCBI Taxonomy" id="13249"/>
    <lineage>
        <taxon>Eukaryota</taxon>
        <taxon>Metazoa</taxon>
        <taxon>Ecdysozoa</taxon>
        <taxon>Arthropoda</taxon>
        <taxon>Hexapoda</taxon>
        <taxon>Insecta</taxon>
        <taxon>Pterygota</taxon>
        <taxon>Neoptera</taxon>
        <taxon>Paraneoptera</taxon>
        <taxon>Hemiptera</taxon>
        <taxon>Heteroptera</taxon>
        <taxon>Panheteroptera</taxon>
        <taxon>Cimicomorpha</taxon>
        <taxon>Reduviidae</taxon>
        <taxon>Triatominae</taxon>
        <taxon>Rhodnius</taxon>
    </lineage>
</organism>
<evidence type="ECO:0000313" key="1">
    <source>
        <dbReference type="EnsemblMetazoa" id="RPRC013440-PA"/>
    </source>
</evidence>
<dbReference type="HOGENOM" id="CLU_1888339_0_0_1"/>
<evidence type="ECO:0000313" key="2">
    <source>
        <dbReference type="Proteomes" id="UP000015103"/>
    </source>
</evidence>
<keyword evidence="2" id="KW-1185">Reference proteome</keyword>